<dbReference type="Pfam" id="PF03484">
    <property type="entry name" value="B5"/>
    <property type="match status" value="1"/>
</dbReference>
<keyword evidence="6" id="KW-0963">Cytoplasm</keyword>
<dbReference type="InterPro" id="IPR045060">
    <property type="entry name" value="Phe-tRNA-ligase_IIc_bsu"/>
</dbReference>
<accession>A0A8D1HGL8</accession>
<keyword evidence="10" id="KW-0067">ATP-binding</keyword>
<dbReference type="InterPro" id="IPR041616">
    <property type="entry name" value="PheRS_beta_core"/>
</dbReference>
<dbReference type="GO" id="GO:0005524">
    <property type="term" value="F:ATP binding"/>
    <property type="evidence" value="ECO:0007669"/>
    <property type="project" value="UniProtKB-KW"/>
</dbReference>
<evidence type="ECO:0000256" key="1">
    <source>
        <dbReference type="ARBA" id="ARBA00001946"/>
    </source>
</evidence>
<evidence type="ECO:0000256" key="7">
    <source>
        <dbReference type="ARBA" id="ARBA00022598"/>
    </source>
</evidence>
<dbReference type="AlphaFoldDB" id="A0A8D1HGL8"/>
<evidence type="ECO:0000256" key="12">
    <source>
        <dbReference type="ARBA" id="ARBA00022917"/>
    </source>
</evidence>
<dbReference type="GO" id="GO:0004826">
    <property type="term" value="F:phenylalanine-tRNA ligase activity"/>
    <property type="evidence" value="ECO:0007669"/>
    <property type="project" value="UniProtKB-EC"/>
</dbReference>
<feature type="domain" description="B5" evidence="16">
    <location>
        <begin position="305"/>
        <end position="382"/>
    </location>
</feature>
<dbReference type="Pfam" id="PF18262">
    <property type="entry name" value="PhetRS_B1"/>
    <property type="match status" value="1"/>
</dbReference>
<dbReference type="PANTHER" id="PTHR10947">
    <property type="entry name" value="PHENYLALANYL-TRNA SYNTHETASE BETA CHAIN AND LEUCINE-RICH REPEAT-CONTAINING PROTEIN 47"/>
    <property type="match status" value="1"/>
</dbReference>
<dbReference type="GO" id="GO:0005737">
    <property type="term" value="C:cytoplasm"/>
    <property type="evidence" value="ECO:0007669"/>
    <property type="project" value="UniProtKB-SubCell"/>
</dbReference>
<dbReference type="SMART" id="SM00873">
    <property type="entry name" value="B3_4"/>
    <property type="match status" value="1"/>
</dbReference>
<dbReference type="InterPro" id="IPR009061">
    <property type="entry name" value="DNA-bd_dom_put_sf"/>
</dbReference>
<reference evidence="17" key="1">
    <citation type="submission" date="2025-08" db="UniProtKB">
        <authorList>
            <consortium name="Ensembl"/>
        </authorList>
    </citation>
    <scope>IDENTIFICATION</scope>
</reference>
<evidence type="ECO:0000256" key="14">
    <source>
        <dbReference type="ARBA" id="ARBA00033189"/>
    </source>
</evidence>
<dbReference type="SUPFAM" id="SSF46955">
    <property type="entry name" value="Putative DNA-binding domain"/>
    <property type="match status" value="1"/>
</dbReference>
<dbReference type="InterPro" id="IPR005146">
    <property type="entry name" value="B3/B4_tRNA-bd"/>
</dbReference>
<name>A0A8D1HGL8_PIG</name>
<dbReference type="GO" id="GO:0000287">
    <property type="term" value="F:magnesium ion binding"/>
    <property type="evidence" value="ECO:0007669"/>
    <property type="project" value="InterPro"/>
</dbReference>
<dbReference type="CDD" id="cd00769">
    <property type="entry name" value="PheRS_beta_core"/>
    <property type="match status" value="1"/>
</dbReference>
<dbReference type="InterPro" id="IPR045864">
    <property type="entry name" value="aa-tRNA-synth_II/BPL/LPL"/>
</dbReference>
<dbReference type="FunFam" id="3.30.56.10:FF:000003">
    <property type="entry name" value="Phenylalanine--tRNA ligase beta subunit"/>
    <property type="match status" value="1"/>
</dbReference>
<protein>
    <recommendedName>
        <fullName evidence="5">Phenylalanine--tRNA ligase beta subunit</fullName>
        <ecNumber evidence="4">6.1.1.20</ecNumber>
    </recommendedName>
    <alternativeName>
        <fullName evidence="14">Phenylalanyl-tRNA synthetase beta subunit</fullName>
    </alternativeName>
</protein>
<proteinExistence type="inferred from homology"/>
<dbReference type="PROSITE" id="PS51483">
    <property type="entry name" value="B5"/>
    <property type="match status" value="1"/>
</dbReference>
<dbReference type="Proteomes" id="UP000694728">
    <property type="component" value="Unplaced"/>
</dbReference>
<comment type="similarity">
    <text evidence="3">Belongs to the phenylalanyl-tRNA synthetase beta subunit family. Type 2 subfamily.</text>
</comment>
<dbReference type="NCBIfam" id="TIGR00471">
    <property type="entry name" value="pheT_arch"/>
    <property type="match status" value="1"/>
</dbReference>
<dbReference type="EC" id="6.1.1.20" evidence="4"/>
<evidence type="ECO:0000256" key="11">
    <source>
        <dbReference type="ARBA" id="ARBA00022842"/>
    </source>
</evidence>
<keyword evidence="11" id="KW-0460">Magnesium</keyword>
<evidence type="ECO:0000313" key="18">
    <source>
        <dbReference type="Proteomes" id="UP000694728"/>
    </source>
</evidence>
<dbReference type="SUPFAM" id="SSF55681">
    <property type="entry name" value="Class II aaRS and biotin synthetases"/>
    <property type="match status" value="1"/>
</dbReference>
<dbReference type="FunFam" id="3.30.930.10:FF:000032">
    <property type="entry name" value="Phenylalanine--tRNA ligase beta subunit"/>
    <property type="match status" value="1"/>
</dbReference>
<keyword evidence="9" id="KW-0547">Nucleotide-binding</keyword>
<evidence type="ECO:0000256" key="3">
    <source>
        <dbReference type="ARBA" id="ARBA00007438"/>
    </source>
</evidence>
<organism evidence="17 18">
    <name type="scientific">Sus scrofa</name>
    <name type="common">Pig</name>
    <dbReference type="NCBI Taxonomy" id="9823"/>
    <lineage>
        <taxon>Eukaryota</taxon>
        <taxon>Metazoa</taxon>
        <taxon>Chordata</taxon>
        <taxon>Craniata</taxon>
        <taxon>Vertebrata</taxon>
        <taxon>Euteleostomi</taxon>
        <taxon>Mammalia</taxon>
        <taxon>Eutheria</taxon>
        <taxon>Laurasiatheria</taxon>
        <taxon>Artiodactyla</taxon>
        <taxon>Suina</taxon>
        <taxon>Suidae</taxon>
        <taxon>Sus</taxon>
    </lineage>
</organism>
<sequence length="592" mass="66565">MPTVSVKRDVLFRALGRTYSECQPHKLRFCALCGRLGFPSKKTSEKEIISKEQGNEKAQGASDVVLYKIDVPANRYDLLCLEGLVRGLQVFKERIKAPVYKRVMPNGEIQKLIITEETAKIRPYAVAAVLRNMKFTKDRYDSFIELQEKLHQNICRKRALVAIGTHDLDTLSGPFTYTAKKPADIKFKPLNKSKEYTACELMNIYKTDNQLKHYLHIIENLCIHVLLFLKLICFVVVLFVAGNHSKITVNTRNVFIECTGTDFTKAKIVLDTIVTMFSEYCDNQFTVEAAEVVFPNGKLHTFPELAYRKEIVRADLINKKIGIRETPENLAKLLTRMCLKSEVIGDGHQIEIEVPPTRADIIHACDIIEDAAIAYGYNNIQMTLPKTYTIANQFPLNKFTELLRHDMAAAGFTEALTFALCSQEDIADKLGLDISATKAVHISNPKTAEFQVARTTLLPGLLKTIAANRKMPLPLKLFEISDVVIKDSSRDVGARNYRHLCAVYYNKNPGFEIIHGLLDRIMQLFAVPPGEKKGGYVIKASEGPAFFPGRCAEIFARGQSIGKLGVLHPDVITKFELTLPCSCLETNIEPFL</sequence>
<keyword evidence="15" id="KW-0812">Transmembrane</keyword>
<evidence type="ECO:0000259" key="16">
    <source>
        <dbReference type="PROSITE" id="PS51483"/>
    </source>
</evidence>
<dbReference type="InterPro" id="IPR004531">
    <property type="entry name" value="Phe-tRNA-synth_IIc_bsu_arc_euk"/>
</dbReference>
<gene>
    <name evidence="17" type="primary">FARSB</name>
</gene>
<comment type="cofactor">
    <cofactor evidence="1">
        <name>Mg(2+)</name>
        <dbReference type="ChEBI" id="CHEBI:18420"/>
    </cofactor>
</comment>
<dbReference type="Gene3D" id="3.30.56.10">
    <property type="match status" value="2"/>
</dbReference>
<dbReference type="Gene3D" id="3.30.930.10">
    <property type="entry name" value="Bira Bifunctional Protein, Domain 2"/>
    <property type="match status" value="1"/>
</dbReference>
<dbReference type="Ensembl" id="ENSSSCT00045027496.1">
    <property type="protein sequence ID" value="ENSSSCP00045019001.1"/>
    <property type="gene ID" value="ENSSSCG00045016126.1"/>
</dbReference>
<evidence type="ECO:0000256" key="2">
    <source>
        <dbReference type="ARBA" id="ARBA00004496"/>
    </source>
</evidence>
<dbReference type="PANTHER" id="PTHR10947:SF0">
    <property type="entry name" value="PHENYLALANINE--TRNA LIGASE BETA SUBUNIT"/>
    <property type="match status" value="1"/>
</dbReference>
<evidence type="ECO:0000256" key="13">
    <source>
        <dbReference type="ARBA" id="ARBA00023146"/>
    </source>
</evidence>
<evidence type="ECO:0000313" key="17">
    <source>
        <dbReference type="Ensembl" id="ENSSSCP00045019001.1"/>
    </source>
</evidence>
<evidence type="ECO:0000256" key="10">
    <source>
        <dbReference type="ARBA" id="ARBA00022840"/>
    </source>
</evidence>
<dbReference type="SMART" id="SM00874">
    <property type="entry name" value="B5"/>
    <property type="match status" value="1"/>
</dbReference>
<keyword evidence="8" id="KW-0479">Metal-binding</keyword>
<evidence type="ECO:0000256" key="5">
    <source>
        <dbReference type="ARBA" id="ARBA00017032"/>
    </source>
</evidence>
<dbReference type="GO" id="GO:0003723">
    <property type="term" value="F:RNA binding"/>
    <property type="evidence" value="ECO:0007669"/>
    <property type="project" value="InterPro"/>
</dbReference>
<evidence type="ECO:0000256" key="6">
    <source>
        <dbReference type="ARBA" id="ARBA00022490"/>
    </source>
</evidence>
<evidence type="ECO:0000256" key="9">
    <source>
        <dbReference type="ARBA" id="ARBA00022741"/>
    </source>
</evidence>
<keyword evidence="13" id="KW-0030">Aminoacyl-tRNA synthetase</keyword>
<evidence type="ECO:0000256" key="15">
    <source>
        <dbReference type="SAM" id="Phobius"/>
    </source>
</evidence>
<dbReference type="InterPro" id="IPR040659">
    <property type="entry name" value="PhetRS_B1"/>
</dbReference>
<keyword evidence="7" id="KW-0436">Ligase</keyword>
<dbReference type="InterPro" id="IPR005147">
    <property type="entry name" value="tRNA_synthase_B5-dom"/>
</dbReference>
<comment type="subcellular location">
    <subcellularLocation>
        <location evidence="2">Cytoplasm</location>
    </subcellularLocation>
</comment>
<evidence type="ECO:0000256" key="4">
    <source>
        <dbReference type="ARBA" id="ARBA00012814"/>
    </source>
</evidence>
<keyword evidence="15" id="KW-0472">Membrane</keyword>
<dbReference type="GO" id="GO:0006432">
    <property type="term" value="P:phenylalanyl-tRNA aminoacylation"/>
    <property type="evidence" value="ECO:0007669"/>
    <property type="project" value="InterPro"/>
</dbReference>
<keyword evidence="12" id="KW-0648">Protein biosynthesis</keyword>
<evidence type="ECO:0000256" key="8">
    <source>
        <dbReference type="ARBA" id="ARBA00022723"/>
    </source>
</evidence>
<dbReference type="InterPro" id="IPR020825">
    <property type="entry name" value="Phe-tRNA_synthase-like_B3/B4"/>
</dbReference>
<feature type="transmembrane region" description="Helical" evidence="15">
    <location>
        <begin position="221"/>
        <end position="242"/>
    </location>
</feature>
<keyword evidence="15" id="KW-1133">Transmembrane helix</keyword>
<dbReference type="FunFam" id="3.50.40.10:FF:000002">
    <property type="entry name" value="phenylalanine--tRNA ligase beta subunit"/>
    <property type="match status" value="1"/>
</dbReference>
<dbReference type="Pfam" id="PF17759">
    <property type="entry name" value="tRNA_synthFbeta"/>
    <property type="match status" value="1"/>
</dbReference>
<dbReference type="Gene3D" id="3.50.40.10">
    <property type="entry name" value="Phenylalanyl-trna Synthetase, Chain B, domain 3"/>
    <property type="match status" value="1"/>
</dbReference>